<gene>
    <name evidence="1" type="ORF">AMYX_00360</name>
</gene>
<name>A0A7I9VG22_9BACT</name>
<comment type="caution">
    <text evidence="1">The sequence shown here is derived from an EMBL/GenBank/DDBJ whole genome shotgun (WGS) entry which is preliminary data.</text>
</comment>
<protein>
    <submittedName>
        <fullName evidence="1">Uncharacterized protein</fullName>
    </submittedName>
</protein>
<evidence type="ECO:0000313" key="1">
    <source>
        <dbReference type="EMBL" id="GEJ55295.1"/>
    </source>
</evidence>
<proteinExistence type="predicted"/>
<organism evidence="1 2">
    <name type="scientific">Anaeromyxobacter diazotrophicus</name>
    <dbReference type="NCBI Taxonomy" id="2590199"/>
    <lineage>
        <taxon>Bacteria</taxon>
        <taxon>Pseudomonadati</taxon>
        <taxon>Myxococcota</taxon>
        <taxon>Myxococcia</taxon>
        <taxon>Myxococcales</taxon>
        <taxon>Cystobacterineae</taxon>
        <taxon>Anaeromyxobacteraceae</taxon>
        <taxon>Anaeromyxobacter</taxon>
    </lineage>
</organism>
<keyword evidence="2" id="KW-1185">Reference proteome</keyword>
<sequence length="825" mass="85294">MSLTALLAVACSKGSPPAASAPATGGVALPKEISALPPKPQTALATAGASALRMSAFRDLGRALTVSSLPAGSDYGTASTVKWVNEQALSRFDILNSIFKAIGQTNYADPANVGAGPYGANVTSVGDGGGDGAQQKALQTWVVDSTVATEGGQPVNVLHCWIADRGGLVTAVLKVYRAPAQNADGSYSDYGVWTIDADLSPDGSQYFVASAELGPDGASIVKVHNTDGGGGGGGPLETRGIMHKSGAAGYGKVSFFDQNCGSSGCQPQPVTVAYAYDAHHVKMALTKGGQTETLFKDRDTVVDLVERYGLYDSGGADVAKSRHFGFPFRYGANGGSWGYYGAWQGRHQIWANGETVAAGVTVTRGDRGPDQPTETYTTSRVYPGILVKRSYVGAALDDIKDVVVGAWDFQSFTLVGTGAAWQRCVMSPPPAPGMPAPQPVCDPGTFTGFADLVADPAIGTQVDLASWSSGMGTPSTRTTLGVNATRDGLVDATGAAFLPTLGTQVGVNASGPIWIAYTGSGWVKKQVVSIDPTTHQPTFGPGDTAYAIPDGREYYLDNMGVRYVVSCSGGACTAKLENQAVANPANVAALVPAGTVFTQPSWGATPSTYTLVTDPADPSFMELVYLTVGQQDLQQHPTAVAGGVVTSGQWGLSATIGGTQVQFNWEYPDASGACTTCGTQQFLLDAGGQIVQLDDPIRLAAMDLVNGAGEHHRYSMQFDGSWVSGLPDLHADLQAAGYQITPAIQAKAVAIPTGTVVTDAADASRQYVFKQLQVSEYLATAADPGGLDLAAAGALDLSTVPAWVATGLGARPPFVLKYSEGNPVK</sequence>
<reference evidence="2" key="1">
    <citation type="journal article" date="2020" name="Appl. Environ. Microbiol.">
        <title>Diazotrophic Anaeromyxobacter Isolates from Soils.</title>
        <authorList>
            <person name="Masuda Y."/>
            <person name="Yamanaka H."/>
            <person name="Xu Z.X."/>
            <person name="Shiratori Y."/>
            <person name="Aono T."/>
            <person name="Amachi S."/>
            <person name="Senoo K."/>
            <person name="Itoh H."/>
        </authorList>
    </citation>
    <scope>NUCLEOTIDE SEQUENCE [LARGE SCALE GENOMIC DNA]</scope>
    <source>
        <strain evidence="2">R267</strain>
    </source>
</reference>
<evidence type="ECO:0000313" key="2">
    <source>
        <dbReference type="Proteomes" id="UP000503640"/>
    </source>
</evidence>
<dbReference type="EMBL" id="BJTG01000001">
    <property type="protein sequence ID" value="GEJ55295.1"/>
    <property type="molecule type" value="Genomic_DNA"/>
</dbReference>
<dbReference type="AlphaFoldDB" id="A0A7I9VG22"/>
<accession>A0A7I9VG22</accession>
<dbReference type="Proteomes" id="UP000503640">
    <property type="component" value="Unassembled WGS sequence"/>
</dbReference>